<name>A0AAE0ZDY8_9GAST</name>
<evidence type="ECO:0000313" key="4">
    <source>
        <dbReference type="Proteomes" id="UP001283361"/>
    </source>
</evidence>
<accession>A0AAE0ZDY8</accession>
<dbReference type="Proteomes" id="UP001283361">
    <property type="component" value="Unassembled WGS sequence"/>
</dbReference>
<dbReference type="EMBL" id="JAWDGP010004208">
    <property type="protein sequence ID" value="KAK3766632.1"/>
    <property type="molecule type" value="Genomic_DNA"/>
</dbReference>
<evidence type="ECO:0000256" key="1">
    <source>
        <dbReference type="SAM" id="SignalP"/>
    </source>
</evidence>
<keyword evidence="1" id="KW-0732">Signal</keyword>
<feature type="domain" description="EGF-like" evidence="2">
    <location>
        <begin position="129"/>
        <end position="140"/>
    </location>
</feature>
<dbReference type="PROSITE" id="PS01186">
    <property type="entry name" value="EGF_2"/>
    <property type="match status" value="1"/>
</dbReference>
<evidence type="ECO:0000259" key="2">
    <source>
        <dbReference type="PROSITE" id="PS01186"/>
    </source>
</evidence>
<dbReference type="InterPro" id="IPR000742">
    <property type="entry name" value="EGF"/>
</dbReference>
<reference evidence="3" key="1">
    <citation type="journal article" date="2023" name="G3 (Bethesda)">
        <title>A reference genome for the long-term kleptoplast-retaining sea slug Elysia crispata morphotype clarki.</title>
        <authorList>
            <person name="Eastman K.E."/>
            <person name="Pendleton A.L."/>
            <person name="Shaikh M.A."/>
            <person name="Suttiyut T."/>
            <person name="Ogas R."/>
            <person name="Tomko P."/>
            <person name="Gavelis G."/>
            <person name="Widhalm J.R."/>
            <person name="Wisecaver J.H."/>
        </authorList>
    </citation>
    <scope>NUCLEOTIDE SEQUENCE</scope>
    <source>
        <strain evidence="3">ECLA1</strain>
    </source>
</reference>
<comment type="caution">
    <text evidence="3">The sequence shown here is derived from an EMBL/GenBank/DDBJ whole genome shotgun (WGS) entry which is preliminary data.</text>
</comment>
<evidence type="ECO:0000313" key="3">
    <source>
        <dbReference type="EMBL" id="KAK3766632.1"/>
    </source>
</evidence>
<gene>
    <name evidence="3" type="ORF">RRG08_042411</name>
</gene>
<dbReference type="AlphaFoldDB" id="A0AAE0ZDY8"/>
<dbReference type="SUPFAM" id="SSF57196">
    <property type="entry name" value="EGF/Laminin"/>
    <property type="match status" value="1"/>
</dbReference>
<organism evidence="3 4">
    <name type="scientific">Elysia crispata</name>
    <name type="common">lettuce slug</name>
    <dbReference type="NCBI Taxonomy" id="231223"/>
    <lineage>
        <taxon>Eukaryota</taxon>
        <taxon>Metazoa</taxon>
        <taxon>Spiralia</taxon>
        <taxon>Lophotrochozoa</taxon>
        <taxon>Mollusca</taxon>
        <taxon>Gastropoda</taxon>
        <taxon>Heterobranchia</taxon>
        <taxon>Euthyneura</taxon>
        <taxon>Panpulmonata</taxon>
        <taxon>Sacoglossa</taxon>
        <taxon>Placobranchoidea</taxon>
        <taxon>Plakobranchidae</taxon>
        <taxon>Elysia</taxon>
    </lineage>
</organism>
<feature type="signal peptide" evidence="1">
    <location>
        <begin position="1"/>
        <end position="17"/>
    </location>
</feature>
<keyword evidence="4" id="KW-1185">Reference proteome</keyword>
<sequence length="719" mass="81291">MFCFTLWSFLTFPLSQLQFGVDGLSMRFVKTTVRPCSPELLLFRHVLSISETPKSLAECLGRCTIRQDCEASVLQTYAIGPARCSTLSPVMANSTSRQMPVSLDTSLTCRALLVDNICLNGGTLQYGTCACPTGFIGEKCELVRPSSWHIRDWVTVVTTYGSGSPSHTIHDSAINDILPYSDAKVKIRSSEFNAIVLISHMWAIKMFTGSRLISHLLLEKSSWNRLTPGGKRTLRYFQDDGRTQNMVFDGAVGSYTDTETELAYEFLATQKNSYPEQISNDASNNADLKIILEDGCEILQSNFARDTNPVIVLQDTLRHINVYTSAYIKPPPKWHIQKHVLGQDLWTLRQEISAGVTYGLRVYAKQSRSYDPKWLPVEFSSSNEAFIKARGYILQGQKIRVKAGSDYHDVIDVMRIGSSVWFVLSPYMAAAGPVAFTPTEDLVVKSIVSLDGTRNKCIHVLESESISSYDVETRVAVDFFIDARLWSKVFSVVVYGRVEELGEKIKSGLDIRLLIHWVNGDRDRVLTTQRNSVQDTGEVLWVLIHSQQRRSWNALFSVCLGVAHLSSRPIPIVQSIRKESWIVSLESRLERMSHREAKLMLQQWQAGWSGFLIHHKSCVVSKQLELVMYQKDCAVSKIGVVMKLLEWKALKSNEQVASESTVTWHLEDPESPDLRLSENCDFEYVLVTSDGYMEVAWFNVWTPVRVRQETDILITWFAG</sequence>
<feature type="chain" id="PRO_5042054199" description="EGF-like domain-containing protein" evidence="1">
    <location>
        <begin position="18"/>
        <end position="719"/>
    </location>
</feature>
<proteinExistence type="predicted"/>
<protein>
    <recommendedName>
        <fullName evidence="2">EGF-like domain-containing protein</fullName>
    </recommendedName>
</protein>